<dbReference type="RefSeq" id="WP_060750096.1">
    <property type="nucleotide sequence ID" value="NZ_JBCMJO010000001.1"/>
</dbReference>
<keyword evidence="1" id="KW-1133">Transmembrane helix</keyword>
<organism evidence="2 3">
    <name type="scientific">Bacillus mycoides</name>
    <dbReference type="NCBI Taxonomy" id="1405"/>
    <lineage>
        <taxon>Bacteria</taxon>
        <taxon>Bacillati</taxon>
        <taxon>Bacillota</taxon>
        <taxon>Bacilli</taxon>
        <taxon>Bacillales</taxon>
        <taxon>Bacillaceae</taxon>
        <taxon>Bacillus</taxon>
        <taxon>Bacillus cereus group</taxon>
    </lineage>
</organism>
<gene>
    <name evidence="2" type="ORF">AWW70_12600</name>
</gene>
<evidence type="ECO:0000313" key="3">
    <source>
        <dbReference type="Proteomes" id="UP000065797"/>
    </source>
</evidence>
<evidence type="ECO:0000256" key="1">
    <source>
        <dbReference type="SAM" id="Phobius"/>
    </source>
</evidence>
<reference evidence="2 3" key="1">
    <citation type="submission" date="2016-01" db="EMBL/GenBank/DDBJ databases">
        <authorList>
            <person name="McClelland M."/>
            <person name="Jain A."/>
            <person name="Saraogi P."/>
            <person name="Mendelson R."/>
            <person name="Westerman R."/>
            <person name="SanMiguel P."/>
            <person name="Csonka L."/>
        </authorList>
    </citation>
    <scope>NUCLEOTIDE SEQUENCE [LARGE SCALE GENOMIC DNA]</scope>
    <source>
        <strain evidence="2 3">PE8-15</strain>
    </source>
</reference>
<sequence>MDMYTWDVDLKEGFCEILYAKCGNETNDGNKFCGQCGESLSYAAVKGNPVNRHSNSDIEVFSLVGFITGLISWFINLWGLVGIIAIVFSILGLNKKVTGTSKVFAIIGVVSGIINVLYAFMLII</sequence>
<keyword evidence="1" id="KW-0472">Membrane</keyword>
<dbReference type="Proteomes" id="UP000065797">
    <property type="component" value="Unassembled WGS sequence"/>
</dbReference>
<evidence type="ECO:0000313" key="2">
    <source>
        <dbReference type="EMBL" id="KWU64681.1"/>
    </source>
</evidence>
<comment type="caution">
    <text evidence="2">The sequence shown here is derived from an EMBL/GenBank/DDBJ whole genome shotgun (WGS) entry which is preliminary data.</text>
</comment>
<protein>
    <recommendedName>
        <fullName evidence="4">Zinc ribbon domain-containing protein</fullName>
    </recommendedName>
</protein>
<dbReference type="EMBL" id="LRPH01000043">
    <property type="protein sequence ID" value="KWU64681.1"/>
    <property type="molecule type" value="Genomic_DNA"/>
</dbReference>
<feature type="transmembrane region" description="Helical" evidence="1">
    <location>
        <begin position="103"/>
        <end position="123"/>
    </location>
</feature>
<proteinExistence type="predicted"/>
<accession>A0A125PNM3</accession>
<name>A0A125PNM3_BACMY</name>
<dbReference type="AlphaFoldDB" id="A0A125PNM3"/>
<feature type="transmembrane region" description="Helical" evidence="1">
    <location>
        <begin position="60"/>
        <end position="91"/>
    </location>
</feature>
<evidence type="ECO:0008006" key="4">
    <source>
        <dbReference type="Google" id="ProtNLM"/>
    </source>
</evidence>
<keyword evidence="1" id="KW-0812">Transmembrane</keyword>